<organism evidence="2 3">
    <name type="scientific">Euplotes crassus</name>
    <dbReference type="NCBI Taxonomy" id="5936"/>
    <lineage>
        <taxon>Eukaryota</taxon>
        <taxon>Sar</taxon>
        <taxon>Alveolata</taxon>
        <taxon>Ciliophora</taxon>
        <taxon>Intramacronucleata</taxon>
        <taxon>Spirotrichea</taxon>
        <taxon>Hypotrichia</taxon>
        <taxon>Euplotida</taxon>
        <taxon>Euplotidae</taxon>
        <taxon>Moneuplotes</taxon>
    </lineage>
</organism>
<accession>A0AAD1UUI4</accession>
<name>A0AAD1UUI4_EUPCR</name>
<evidence type="ECO:0000256" key="1">
    <source>
        <dbReference type="SAM" id="Phobius"/>
    </source>
</evidence>
<feature type="transmembrane region" description="Helical" evidence="1">
    <location>
        <begin position="20"/>
        <end position="49"/>
    </location>
</feature>
<keyword evidence="1" id="KW-0472">Membrane</keyword>
<keyword evidence="1" id="KW-0812">Transmembrane</keyword>
<dbReference type="Proteomes" id="UP001295684">
    <property type="component" value="Unassembled WGS sequence"/>
</dbReference>
<dbReference type="AlphaFoldDB" id="A0AAD1UUI4"/>
<sequence>MRGSKFSQRHVSLDFNTDEYWYFHITGFSKIPVFALLFGGTNFAISLALESEFFSSRISVTVLASKVLNSGHTNGLIYAFLGNFPLLSIF</sequence>
<proteinExistence type="predicted"/>
<gene>
    <name evidence="2" type="ORF">ECRASSUSDP1_LOCUS13542</name>
</gene>
<evidence type="ECO:0000313" key="3">
    <source>
        <dbReference type="Proteomes" id="UP001295684"/>
    </source>
</evidence>
<protein>
    <submittedName>
        <fullName evidence="2">Uncharacterized protein</fullName>
    </submittedName>
</protein>
<comment type="caution">
    <text evidence="2">The sequence shown here is derived from an EMBL/GenBank/DDBJ whole genome shotgun (WGS) entry which is preliminary data.</text>
</comment>
<dbReference type="EMBL" id="CAMPGE010013483">
    <property type="protein sequence ID" value="CAI2372214.1"/>
    <property type="molecule type" value="Genomic_DNA"/>
</dbReference>
<reference evidence="2" key="1">
    <citation type="submission" date="2023-07" db="EMBL/GenBank/DDBJ databases">
        <authorList>
            <consortium name="AG Swart"/>
            <person name="Singh M."/>
            <person name="Singh A."/>
            <person name="Seah K."/>
            <person name="Emmerich C."/>
        </authorList>
    </citation>
    <scope>NUCLEOTIDE SEQUENCE</scope>
    <source>
        <strain evidence="2">DP1</strain>
    </source>
</reference>
<evidence type="ECO:0000313" key="2">
    <source>
        <dbReference type="EMBL" id="CAI2372214.1"/>
    </source>
</evidence>
<keyword evidence="3" id="KW-1185">Reference proteome</keyword>
<keyword evidence="1" id="KW-1133">Transmembrane helix</keyword>